<evidence type="ECO:0000313" key="3">
    <source>
        <dbReference type="Proteomes" id="UP000617041"/>
    </source>
</evidence>
<keyword evidence="1" id="KW-0472">Membrane</keyword>
<accession>A0A934PWQ2</accession>
<reference evidence="2" key="1">
    <citation type="submission" date="2020-12" db="EMBL/GenBank/DDBJ databases">
        <title>Ramlibacter sp. nov., isolated from a freshwater alga, Cryptomonas.</title>
        <authorList>
            <person name="Kim H.M."/>
            <person name="Jeon C.O."/>
        </authorList>
    </citation>
    <scope>NUCLEOTIDE SEQUENCE</scope>
    <source>
        <strain evidence="2">CrO1</strain>
    </source>
</reference>
<proteinExistence type="predicted"/>
<comment type="caution">
    <text evidence="2">The sequence shown here is derived from an EMBL/GenBank/DDBJ whole genome shotgun (WGS) entry which is preliminary data.</text>
</comment>
<dbReference type="InterPro" id="IPR021344">
    <property type="entry name" value="DUF2970"/>
</dbReference>
<dbReference type="Pfam" id="PF11174">
    <property type="entry name" value="DUF2970"/>
    <property type="match status" value="1"/>
</dbReference>
<gene>
    <name evidence="2" type="ORF">I8E28_00475</name>
</gene>
<feature type="transmembrane region" description="Helical" evidence="1">
    <location>
        <begin position="32"/>
        <end position="53"/>
    </location>
</feature>
<dbReference type="EMBL" id="JAEDAO010000001">
    <property type="protein sequence ID" value="MBK0391050.1"/>
    <property type="molecule type" value="Genomic_DNA"/>
</dbReference>
<sequence>MNVFRQVKTVLWGFFGVAPRDARGQHEKTNPFVLIGVALVAVLVFLGTLAFIVHQVAKP</sequence>
<evidence type="ECO:0000313" key="2">
    <source>
        <dbReference type="EMBL" id="MBK0391050.1"/>
    </source>
</evidence>
<name>A0A934PWQ2_9BURK</name>
<dbReference type="AlphaFoldDB" id="A0A934PWQ2"/>
<dbReference type="RefSeq" id="WP_200785898.1">
    <property type="nucleotide sequence ID" value="NZ_JAEDAO010000001.1"/>
</dbReference>
<organism evidence="2 3">
    <name type="scientific">Ramlibacter algicola</name>
    <dbReference type="NCBI Taxonomy" id="2795217"/>
    <lineage>
        <taxon>Bacteria</taxon>
        <taxon>Pseudomonadati</taxon>
        <taxon>Pseudomonadota</taxon>
        <taxon>Betaproteobacteria</taxon>
        <taxon>Burkholderiales</taxon>
        <taxon>Comamonadaceae</taxon>
        <taxon>Ramlibacter</taxon>
    </lineage>
</organism>
<dbReference type="Proteomes" id="UP000617041">
    <property type="component" value="Unassembled WGS sequence"/>
</dbReference>
<keyword evidence="1" id="KW-1133">Transmembrane helix</keyword>
<evidence type="ECO:0000256" key="1">
    <source>
        <dbReference type="SAM" id="Phobius"/>
    </source>
</evidence>
<keyword evidence="1" id="KW-0812">Transmembrane</keyword>
<keyword evidence="3" id="KW-1185">Reference proteome</keyword>
<protein>
    <submittedName>
        <fullName evidence="2">DUF2970 domain-containing protein</fullName>
    </submittedName>
</protein>